<dbReference type="Gene3D" id="1.20.900.10">
    <property type="entry name" value="Dbl homology (DH) domain"/>
    <property type="match status" value="1"/>
</dbReference>
<dbReference type="InterPro" id="IPR011993">
    <property type="entry name" value="PH-like_dom_sf"/>
</dbReference>
<protein>
    <submittedName>
        <fullName evidence="4">Dbl homology domain-containing protein</fullName>
    </submittedName>
</protein>
<dbReference type="AlphaFoldDB" id="A0A4P9YZG2"/>
<evidence type="ECO:0000259" key="2">
    <source>
        <dbReference type="PROSITE" id="PS50003"/>
    </source>
</evidence>
<dbReference type="InterPro" id="IPR035899">
    <property type="entry name" value="DBL_dom_sf"/>
</dbReference>
<dbReference type="SUPFAM" id="SSF50729">
    <property type="entry name" value="PH domain-like"/>
    <property type="match status" value="1"/>
</dbReference>
<evidence type="ECO:0000313" key="4">
    <source>
        <dbReference type="EMBL" id="RKP24801.1"/>
    </source>
</evidence>
<dbReference type="SMART" id="SM00233">
    <property type="entry name" value="PH"/>
    <property type="match status" value="1"/>
</dbReference>
<dbReference type="CDD" id="cd00821">
    <property type="entry name" value="PH"/>
    <property type="match status" value="1"/>
</dbReference>
<keyword evidence="5" id="KW-1185">Reference proteome</keyword>
<evidence type="ECO:0000259" key="3">
    <source>
        <dbReference type="PROSITE" id="PS50010"/>
    </source>
</evidence>
<dbReference type="Pfam" id="PF00621">
    <property type="entry name" value="RhoGEF"/>
    <property type="match status" value="1"/>
</dbReference>
<dbReference type="PANTHER" id="PTHR12673">
    <property type="entry name" value="FACIOGENITAL DYSPLASIA PROTEIN"/>
    <property type="match status" value="1"/>
</dbReference>
<feature type="region of interest" description="Disordered" evidence="1">
    <location>
        <begin position="138"/>
        <end position="178"/>
    </location>
</feature>
<feature type="domain" description="DH" evidence="3">
    <location>
        <begin position="246"/>
        <end position="439"/>
    </location>
</feature>
<evidence type="ECO:0000256" key="1">
    <source>
        <dbReference type="SAM" id="MobiDB-lite"/>
    </source>
</evidence>
<dbReference type="PANTHER" id="PTHR12673:SF159">
    <property type="entry name" value="LD03170P"/>
    <property type="match status" value="1"/>
</dbReference>
<accession>A0A4P9YZG2</accession>
<dbReference type="InterPro" id="IPR001849">
    <property type="entry name" value="PH_domain"/>
</dbReference>
<feature type="region of interest" description="Disordered" evidence="1">
    <location>
        <begin position="1"/>
        <end position="104"/>
    </location>
</feature>
<dbReference type="InterPro" id="IPR000219">
    <property type="entry name" value="DH_dom"/>
</dbReference>
<sequence>MSPRTPNSDQGFLSPSAAKTEQGRPVSPAELRYHPSSQFSDTDSDDTMPEARDMGRGNDVDAPPLLPVRPANLSTGDNASSAHIMGQQSHADAESARPSAAKQHLFKKRAMHHATDTIPETLYSLWATLQEEQAATMATKEDEVAMAEQLPWTPRKDSSPSPMSPRRKSDAPTNTRPSVVSLAQMRKSYLINCSSPAHPSLEFDLSKLTVSSVYPLGGSPASPVASPTEPELEWIDNDELEQQEMGRLAAVISLIRREQKHLRALVLLKGAFAEPLYKAHEQARRHPFSNFDRAKLERVFSIPIKMIPFHKLFLRDLETSVEKHAVTGTLSDVITTFNKHMPGFRYYLHYMDKYPEMITLLDELVHSSDYFRQTLEECTEQVEHINIRALLGNSREHISYYYGFLQKIMDLYSPEEPEYNGFAQCVAQFQAINAEAEKLSRIALQREEAKRIQHSMKGYSETLVRPTRRLIHQGNLAVVSLLSGKSALRTCLLFNDTLVFAKEKSDGRLHYKGHIDLESAYATELPPDQFVNLFAIMDSGNKKYYFQAEDECSSREWVQYINDVIHAI</sequence>
<dbReference type="Pfam" id="PF22697">
    <property type="entry name" value="SOS1_NGEF_PH"/>
    <property type="match status" value="1"/>
</dbReference>
<feature type="compositionally biased region" description="Polar residues" evidence="1">
    <location>
        <begin position="1"/>
        <end position="19"/>
    </location>
</feature>
<dbReference type="InterPro" id="IPR055251">
    <property type="entry name" value="SOS1_NGEF_PH"/>
</dbReference>
<proteinExistence type="predicted"/>
<dbReference type="EMBL" id="KZ990029">
    <property type="protein sequence ID" value="RKP24801.1"/>
    <property type="molecule type" value="Genomic_DNA"/>
</dbReference>
<reference evidence="5" key="1">
    <citation type="journal article" date="2018" name="Nat. Microbiol.">
        <title>Leveraging single-cell genomics to expand the fungal tree of life.</title>
        <authorList>
            <person name="Ahrendt S.R."/>
            <person name="Quandt C.A."/>
            <person name="Ciobanu D."/>
            <person name="Clum A."/>
            <person name="Salamov A."/>
            <person name="Andreopoulos B."/>
            <person name="Cheng J.F."/>
            <person name="Woyke T."/>
            <person name="Pelin A."/>
            <person name="Henrissat B."/>
            <person name="Reynolds N.K."/>
            <person name="Benny G.L."/>
            <person name="Smith M.E."/>
            <person name="James T.Y."/>
            <person name="Grigoriev I.V."/>
        </authorList>
    </citation>
    <scope>NUCLEOTIDE SEQUENCE [LARGE SCALE GENOMIC DNA]</scope>
    <source>
        <strain evidence="5">Benny S71-1</strain>
    </source>
</reference>
<dbReference type="GO" id="GO:0005085">
    <property type="term" value="F:guanyl-nucleotide exchange factor activity"/>
    <property type="evidence" value="ECO:0007669"/>
    <property type="project" value="InterPro"/>
</dbReference>
<feature type="compositionally biased region" description="Basic and acidic residues" evidence="1">
    <location>
        <begin position="49"/>
        <end position="59"/>
    </location>
</feature>
<dbReference type="OrthoDB" id="660555at2759"/>
<dbReference type="GO" id="GO:0005737">
    <property type="term" value="C:cytoplasm"/>
    <property type="evidence" value="ECO:0007669"/>
    <property type="project" value="TreeGrafter"/>
</dbReference>
<dbReference type="Proteomes" id="UP000278143">
    <property type="component" value="Unassembled WGS sequence"/>
</dbReference>
<dbReference type="PROSITE" id="PS50010">
    <property type="entry name" value="DH_2"/>
    <property type="match status" value="1"/>
</dbReference>
<dbReference type="Gene3D" id="2.30.29.30">
    <property type="entry name" value="Pleckstrin-homology domain (PH domain)/Phosphotyrosine-binding domain (PTB)"/>
    <property type="match status" value="1"/>
</dbReference>
<organism evidence="4 5">
    <name type="scientific">Syncephalis pseudoplumigaleata</name>
    <dbReference type="NCBI Taxonomy" id="1712513"/>
    <lineage>
        <taxon>Eukaryota</taxon>
        <taxon>Fungi</taxon>
        <taxon>Fungi incertae sedis</taxon>
        <taxon>Zoopagomycota</taxon>
        <taxon>Zoopagomycotina</taxon>
        <taxon>Zoopagomycetes</taxon>
        <taxon>Zoopagales</taxon>
        <taxon>Piptocephalidaceae</taxon>
        <taxon>Syncephalis</taxon>
    </lineage>
</organism>
<dbReference type="SMART" id="SM00325">
    <property type="entry name" value="RhoGEF"/>
    <property type="match status" value="1"/>
</dbReference>
<name>A0A4P9YZG2_9FUNG</name>
<gene>
    <name evidence="4" type="ORF">SYNPS1DRAFT_23146</name>
</gene>
<dbReference type="SUPFAM" id="SSF48065">
    <property type="entry name" value="DBL homology domain (DH-domain)"/>
    <property type="match status" value="1"/>
</dbReference>
<feature type="domain" description="PH" evidence="2">
    <location>
        <begin position="469"/>
        <end position="566"/>
    </location>
</feature>
<dbReference type="InterPro" id="IPR051092">
    <property type="entry name" value="FYVE_RhoGEF_PH"/>
</dbReference>
<dbReference type="PROSITE" id="PS50003">
    <property type="entry name" value="PH_DOMAIN"/>
    <property type="match status" value="1"/>
</dbReference>
<feature type="compositionally biased region" description="Polar residues" evidence="1">
    <location>
        <begin position="72"/>
        <end position="90"/>
    </location>
</feature>
<evidence type="ECO:0000313" key="5">
    <source>
        <dbReference type="Proteomes" id="UP000278143"/>
    </source>
</evidence>